<dbReference type="Pfam" id="PF00892">
    <property type="entry name" value="EamA"/>
    <property type="match status" value="2"/>
</dbReference>
<evidence type="ECO:0000256" key="6">
    <source>
        <dbReference type="SAM" id="Phobius"/>
    </source>
</evidence>
<dbReference type="EMBL" id="MFLY01000034">
    <property type="protein sequence ID" value="OGG72734.1"/>
    <property type="molecule type" value="Genomic_DNA"/>
</dbReference>
<evidence type="ECO:0000259" key="7">
    <source>
        <dbReference type="Pfam" id="PF00892"/>
    </source>
</evidence>
<feature type="transmembrane region" description="Helical" evidence="6">
    <location>
        <begin position="242"/>
        <end position="261"/>
    </location>
</feature>
<keyword evidence="5 6" id="KW-0472">Membrane</keyword>
<evidence type="ECO:0000256" key="1">
    <source>
        <dbReference type="ARBA" id="ARBA00004651"/>
    </source>
</evidence>
<feature type="domain" description="EamA" evidence="7">
    <location>
        <begin position="149"/>
        <end position="284"/>
    </location>
</feature>
<sequence>MTPEKKGEFFIFLETSLWAAFPIVTVLSYAVLPSLVSFAWSVLFSAILFGGMVVYRKTWREMANPVLWKYIFFITLFVGILFYGLYFVGLESTTPGNAAIIVLFQVFTSFFLFNLFRDELFSLEHKVGAFCMVIGALIVLAPNFSGVNVGDFLILAATFIVPFGNLYSKKAREIASSETIMFLRTVCSAPVIFLLAYFIGSRATTADIIMVLPLLLINGVLLLGLSKIFFLEGIHRISVTKAVALESLGPLLTLILAWVFLSQLPSIWQISSLVPFIIGVFLLTGQLRFSTRK</sequence>
<dbReference type="AlphaFoldDB" id="A0A1F6EGH2"/>
<keyword evidence="3 6" id="KW-0812">Transmembrane</keyword>
<dbReference type="SUPFAM" id="SSF103481">
    <property type="entry name" value="Multidrug resistance efflux transporter EmrE"/>
    <property type="match status" value="2"/>
</dbReference>
<feature type="transmembrane region" description="Helical" evidence="6">
    <location>
        <begin position="267"/>
        <end position="287"/>
    </location>
</feature>
<feature type="transmembrane region" description="Helical" evidence="6">
    <location>
        <begin position="127"/>
        <end position="146"/>
    </location>
</feature>
<reference evidence="8 9" key="1">
    <citation type="journal article" date="2016" name="Nat. Commun.">
        <title>Thousands of microbial genomes shed light on interconnected biogeochemical processes in an aquifer system.</title>
        <authorList>
            <person name="Anantharaman K."/>
            <person name="Brown C.T."/>
            <person name="Hug L.A."/>
            <person name="Sharon I."/>
            <person name="Castelle C.J."/>
            <person name="Probst A.J."/>
            <person name="Thomas B.C."/>
            <person name="Singh A."/>
            <person name="Wilkins M.J."/>
            <person name="Karaoz U."/>
            <person name="Brodie E.L."/>
            <person name="Williams K.H."/>
            <person name="Hubbard S.S."/>
            <person name="Banfield J.F."/>
        </authorList>
    </citation>
    <scope>NUCLEOTIDE SEQUENCE [LARGE SCALE GENOMIC DNA]</scope>
</reference>
<feature type="transmembrane region" description="Helical" evidence="6">
    <location>
        <begin position="206"/>
        <end position="230"/>
    </location>
</feature>
<comment type="caution">
    <text evidence="8">The sequence shown here is derived from an EMBL/GenBank/DDBJ whole genome shotgun (WGS) entry which is preliminary data.</text>
</comment>
<evidence type="ECO:0000256" key="3">
    <source>
        <dbReference type="ARBA" id="ARBA00022692"/>
    </source>
</evidence>
<evidence type="ECO:0000313" key="8">
    <source>
        <dbReference type="EMBL" id="OGG72734.1"/>
    </source>
</evidence>
<comment type="subcellular location">
    <subcellularLocation>
        <location evidence="1">Cell membrane</location>
        <topology evidence="1">Multi-pass membrane protein</topology>
    </subcellularLocation>
</comment>
<keyword evidence="4 6" id="KW-1133">Transmembrane helix</keyword>
<feature type="transmembrane region" description="Helical" evidence="6">
    <location>
        <begin position="67"/>
        <end position="86"/>
    </location>
</feature>
<keyword evidence="2" id="KW-1003">Cell membrane</keyword>
<feature type="transmembrane region" description="Helical" evidence="6">
    <location>
        <begin position="98"/>
        <end position="115"/>
    </location>
</feature>
<feature type="domain" description="EamA" evidence="7">
    <location>
        <begin position="6"/>
        <end position="140"/>
    </location>
</feature>
<name>A0A1F6EGH2_9BACT</name>
<dbReference type="InterPro" id="IPR050638">
    <property type="entry name" value="AA-Vitamin_Transporters"/>
</dbReference>
<evidence type="ECO:0000313" key="9">
    <source>
        <dbReference type="Proteomes" id="UP000177306"/>
    </source>
</evidence>
<evidence type="ECO:0000256" key="5">
    <source>
        <dbReference type="ARBA" id="ARBA00023136"/>
    </source>
</evidence>
<feature type="transmembrane region" description="Helical" evidence="6">
    <location>
        <begin position="38"/>
        <end position="55"/>
    </location>
</feature>
<gene>
    <name evidence="8" type="ORF">A3A38_03680</name>
</gene>
<accession>A0A1F6EGH2</accession>
<dbReference type="Proteomes" id="UP000177306">
    <property type="component" value="Unassembled WGS sequence"/>
</dbReference>
<dbReference type="GO" id="GO:0005886">
    <property type="term" value="C:plasma membrane"/>
    <property type="evidence" value="ECO:0007669"/>
    <property type="project" value="UniProtKB-SubCell"/>
</dbReference>
<evidence type="ECO:0000256" key="2">
    <source>
        <dbReference type="ARBA" id="ARBA00022475"/>
    </source>
</evidence>
<protein>
    <recommendedName>
        <fullName evidence="7">EamA domain-containing protein</fullName>
    </recommendedName>
</protein>
<proteinExistence type="predicted"/>
<dbReference type="InterPro" id="IPR037185">
    <property type="entry name" value="EmrE-like"/>
</dbReference>
<feature type="transmembrane region" description="Helical" evidence="6">
    <location>
        <begin position="152"/>
        <end position="168"/>
    </location>
</feature>
<dbReference type="InterPro" id="IPR000620">
    <property type="entry name" value="EamA_dom"/>
</dbReference>
<evidence type="ECO:0000256" key="4">
    <source>
        <dbReference type="ARBA" id="ARBA00022989"/>
    </source>
</evidence>
<feature type="transmembrane region" description="Helical" evidence="6">
    <location>
        <begin position="180"/>
        <end position="200"/>
    </location>
</feature>
<feature type="transmembrane region" description="Helical" evidence="6">
    <location>
        <begin position="9"/>
        <end position="32"/>
    </location>
</feature>
<dbReference type="PANTHER" id="PTHR32322">
    <property type="entry name" value="INNER MEMBRANE TRANSPORTER"/>
    <property type="match status" value="1"/>
</dbReference>
<organism evidence="8 9">
    <name type="scientific">Candidatus Kaiserbacteria bacterium RIFCSPLOWO2_01_FULL_53_17</name>
    <dbReference type="NCBI Taxonomy" id="1798511"/>
    <lineage>
        <taxon>Bacteria</taxon>
        <taxon>Candidatus Kaiseribacteriota</taxon>
    </lineage>
</organism>
<dbReference type="PANTHER" id="PTHR32322:SF18">
    <property type="entry name" value="S-ADENOSYLMETHIONINE_S-ADENOSYLHOMOCYSTEINE TRANSPORTER"/>
    <property type="match status" value="1"/>
</dbReference>